<feature type="transmembrane region" description="Helical" evidence="1">
    <location>
        <begin position="136"/>
        <end position="159"/>
    </location>
</feature>
<name>A0ABZ2TK38_9RHOB</name>
<keyword evidence="1" id="KW-0812">Transmembrane</keyword>
<keyword evidence="3" id="KW-1185">Reference proteome</keyword>
<evidence type="ECO:0000256" key="1">
    <source>
        <dbReference type="SAM" id="Phobius"/>
    </source>
</evidence>
<feature type="transmembrane region" description="Helical" evidence="1">
    <location>
        <begin position="44"/>
        <end position="61"/>
    </location>
</feature>
<organism evidence="2 3">
    <name type="scientific">Roseovarius rhodophyticola</name>
    <dbReference type="NCBI Taxonomy" id="3080827"/>
    <lineage>
        <taxon>Bacteria</taxon>
        <taxon>Pseudomonadati</taxon>
        <taxon>Pseudomonadota</taxon>
        <taxon>Alphaproteobacteria</taxon>
        <taxon>Rhodobacterales</taxon>
        <taxon>Roseobacteraceae</taxon>
        <taxon>Roseovarius</taxon>
    </lineage>
</organism>
<keyword evidence="1" id="KW-1133">Transmembrane helix</keyword>
<dbReference type="EMBL" id="CP146606">
    <property type="protein sequence ID" value="WYK19470.1"/>
    <property type="molecule type" value="Genomic_DNA"/>
</dbReference>
<sequence length="185" mass="20556">MDNPILWTLISIQVVMGAFDTLLHHEGSERLAWRASQKTELRLHGVRNFFYAVIFLCFAWLEPHGAFAIALTLILAVEVMITLWDFVEEDMTRKLPGSERINHTLLALNYGAILALAAPYLLAWSSLPTGFVVVNYGWWSVMATLSAIGVGLFSARDLLAASRSDRLDRGNPADLVSTLPRANIS</sequence>
<dbReference type="RefSeq" id="WP_339106844.1">
    <property type="nucleotide sequence ID" value="NZ_CP146606.1"/>
</dbReference>
<reference evidence="2 3" key="1">
    <citation type="submission" date="2024-02" db="EMBL/GenBank/DDBJ databases">
        <title>Roseovarius strain W115 nov., isolated from a marine algae.</title>
        <authorList>
            <person name="Lee M.W."/>
            <person name="Lee J.K."/>
            <person name="Kim J.M."/>
            <person name="Choi D.G."/>
            <person name="Baek J.H."/>
            <person name="Bayburt H."/>
            <person name="Jung J.J."/>
            <person name="Han D.M."/>
            <person name="Jeon C.O."/>
        </authorList>
    </citation>
    <scope>NUCLEOTIDE SEQUENCE [LARGE SCALE GENOMIC DNA]</scope>
    <source>
        <strain evidence="2 3">W115</strain>
    </source>
</reference>
<feature type="transmembrane region" description="Helical" evidence="1">
    <location>
        <begin position="6"/>
        <end position="23"/>
    </location>
</feature>
<evidence type="ECO:0000313" key="3">
    <source>
        <dbReference type="Proteomes" id="UP001281305"/>
    </source>
</evidence>
<protein>
    <submittedName>
        <fullName evidence="2">Uncharacterized protein</fullName>
    </submittedName>
</protein>
<gene>
    <name evidence="2" type="ORF">RZS32_006300</name>
</gene>
<evidence type="ECO:0000313" key="2">
    <source>
        <dbReference type="EMBL" id="WYK19470.1"/>
    </source>
</evidence>
<feature type="transmembrane region" description="Helical" evidence="1">
    <location>
        <begin position="105"/>
        <end position="124"/>
    </location>
</feature>
<feature type="transmembrane region" description="Helical" evidence="1">
    <location>
        <begin position="67"/>
        <end position="84"/>
    </location>
</feature>
<keyword evidence="1" id="KW-0472">Membrane</keyword>
<dbReference type="Proteomes" id="UP001281305">
    <property type="component" value="Chromosome"/>
</dbReference>
<accession>A0ABZ2TK38</accession>
<proteinExistence type="predicted"/>